<dbReference type="AlphaFoldDB" id="A0A0S2KHT8"/>
<accession>A0A0S2KHT8</accession>
<organism evidence="2 3">
    <name type="scientific">Hoylesella enoeca</name>
    <dbReference type="NCBI Taxonomy" id="76123"/>
    <lineage>
        <taxon>Bacteria</taxon>
        <taxon>Pseudomonadati</taxon>
        <taxon>Bacteroidota</taxon>
        <taxon>Bacteroidia</taxon>
        <taxon>Bacteroidales</taxon>
        <taxon>Prevotellaceae</taxon>
        <taxon>Hoylesella</taxon>
    </lineage>
</organism>
<dbReference type="EMBL" id="CP013195">
    <property type="protein sequence ID" value="ALO47850.1"/>
    <property type="molecule type" value="Genomic_DNA"/>
</dbReference>
<reference evidence="3" key="1">
    <citation type="submission" date="2015-11" db="EMBL/GenBank/DDBJ databases">
        <authorList>
            <person name="Holder M.E."/>
            <person name="Ajami N.J."/>
            <person name="Petrosino J.F."/>
        </authorList>
    </citation>
    <scope>NUCLEOTIDE SEQUENCE [LARGE SCALE GENOMIC DNA]</scope>
    <source>
        <strain evidence="3">F0113</strain>
    </source>
</reference>
<keyword evidence="3" id="KW-1185">Reference proteome</keyword>
<keyword evidence="1" id="KW-0812">Transmembrane</keyword>
<dbReference type="OrthoDB" id="1466422at2"/>
<dbReference type="eggNOG" id="ENOG50310GM">
    <property type="taxonomic scope" value="Bacteria"/>
</dbReference>
<dbReference type="STRING" id="76123.AS203_00975"/>
<keyword evidence="1" id="KW-0472">Membrane</keyword>
<evidence type="ECO:0000256" key="1">
    <source>
        <dbReference type="SAM" id="Phobius"/>
    </source>
</evidence>
<evidence type="ECO:0000313" key="2">
    <source>
        <dbReference type="EMBL" id="ALO47850.1"/>
    </source>
</evidence>
<proteinExistence type="predicted"/>
<dbReference type="RefSeq" id="WP_025065152.1">
    <property type="nucleotide sequence ID" value="NZ_CP013195.1"/>
</dbReference>
<protein>
    <submittedName>
        <fullName evidence="2">Uncharacterized protein</fullName>
    </submittedName>
</protein>
<keyword evidence="1" id="KW-1133">Transmembrane helix</keyword>
<evidence type="ECO:0000313" key="3">
    <source>
        <dbReference type="Proteomes" id="UP000056252"/>
    </source>
</evidence>
<gene>
    <name evidence="2" type="ORF">AS203_00975</name>
</gene>
<dbReference type="Proteomes" id="UP000056252">
    <property type="component" value="Chromosome"/>
</dbReference>
<name>A0A0S2KHT8_9BACT</name>
<feature type="transmembrane region" description="Helical" evidence="1">
    <location>
        <begin position="6"/>
        <end position="30"/>
    </location>
</feature>
<dbReference type="KEGG" id="peo:AS203_00975"/>
<sequence length="160" mass="17798">MSFEIKHNYLLVMCVLALVAVCFLSVYAPIRFKRERDKRETVVKRRLIKIRAAEERYRKATGTYAGDFATLVRSGCMADSLAFIPYAGGKRFNLAASSQIMKSGKQIPLMECAAEYTSYLNGLDQRSVDALVQEAIAAGRYPGLKIGDVTTTNNNAGNWE</sequence>